<keyword evidence="3" id="KW-1185">Reference proteome</keyword>
<evidence type="ECO:0000256" key="1">
    <source>
        <dbReference type="SAM" id="MobiDB-lite"/>
    </source>
</evidence>
<dbReference type="Proteomes" id="UP001626550">
    <property type="component" value="Unassembled WGS sequence"/>
</dbReference>
<dbReference type="AlphaFoldDB" id="A0ABD2PQZ7"/>
<gene>
    <name evidence="2" type="ORF">Ciccas_011528</name>
</gene>
<accession>A0ABD2PQZ7</accession>
<reference evidence="2 3" key="1">
    <citation type="submission" date="2024-11" db="EMBL/GenBank/DDBJ databases">
        <title>Adaptive evolution of stress response genes in parasites aligns with host niche diversity.</title>
        <authorList>
            <person name="Hahn C."/>
            <person name="Resl P."/>
        </authorList>
    </citation>
    <scope>NUCLEOTIDE SEQUENCE [LARGE SCALE GENOMIC DNA]</scope>
    <source>
        <strain evidence="2">EGGRZ-B1_66</strain>
        <tissue evidence="2">Body</tissue>
    </source>
</reference>
<sequence length="387" mass="42829">MSISNEFDVDMIKSEDSSMTKMLNLIFEEKMSKGLTKKAPPLIPCVGEAFIPNDLVRAMCNPKVVFTTNHTKEFKNYFNDRDDGGKLVDMNSPEFIQEARDICEFGSLNHLFFFLLTTQFKEPIKDPYNTYRNLMKRVIKGNAALTQPRRISACYDALNDFLISQDARQIMNQNRATGAASSKGVPTKQEVLRTTLSHITDSDVASALSSPLATTSGKSGQLTLTLPKIAESKKADDEEEQTIIMDTDTSYSKHGSSKEGSDKTVTGKTRIKESTRSTVETESKRSKVESAKKETAKPSKAGLAIEEPGKPTKAGLAIKEPGKATKAGSAKRQTGKPPKAGSAMEEFDIKLVTTDKVRSVKMCLFISLMLENQKRKQVEQMHFSKKT</sequence>
<feature type="region of interest" description="Disordered" evidence="1">
    <location>
        <begin position="232"/>
        <end position="342"/>
    </location>
</feature>
<name>A0ABD2PQZ7_9PLAT</name>
<proteinExistence type="predicted"/>
<feature type="compositionally biased region" description="Basic and acidic residues" evidence="1">
    <location>
        <begin position="270"/>
        <end position="297"/>
    </location>
</feature>
<dbReference type="EMBL" id="JBJKFK010003428">
    <property type="protein sequence ID" value="KAL3309917.1"/>
    <property type="molecule type" value="Genomic_DNA"/>
</dbReference>
<evidence type="ECO:0000313" key="3">
    <source>
        <dbReference type="Proteomes" id="UP001626550"/>
    </source>
</evidence>
<comment type="caution">
    <text evidence="2">The sequence shown here is derived from an EMBL/GenBank/DDBJ whole genome shotgun (WGS) entry which is preliminary data.</text>
</comment>
<organism evidence="2 3">
    <name type="scientific">Cichlidogyrus casuarinus</name>
    <dbReference type="NCBI Taxonomy" id="1844966"/>
    <lineage>
        <taxon>Eukaryota</taxon>
        <taxon>Metazoa</taxon>
        <taxon>Spiralia</taxon>
        <taxon>Lophotrochozoa</taxon>
        <taxon>Platyhelminthes</taxon>
        <taxon>Monogenea</taxon>
        <taxon>Monopisthocotylea</taxon>
        <taxon>Dactylogyridea</taxon>
        <taxon>Ancyrocephalidae</taxon>
        <taxon>Cichlidogyrus</taxon>
    </lineage>
</organism>
<evidence type="ECO:0000313" key="2">
    <source>
        <dbReference type="EMBL" id="KAL3309917.1"/>
    </source>
</evidence>
<protein>
    <submittedName>
        <fullName evidence="2">Uncharacterized protein</fullName>
    </submittedName>
</protein>